<dbReference type="InParanoid" id="A0A804N4Q1"/>
<reference evidence="2" key="2">
    <citation type="submission" date="2019-07" db="EMBL/GenBank/DDBJ databases">
        <authorList>
            <person name="Seetharam A."/>
            <person name="Woodhouse M."/>
            <person name="Cannon E."/>
        </authorList>
    </citation>
    <scope>NUCLEOTIDE SEQUENCE [LARGE SCALE GENOMIC DNA]</scope>
    <source>
        <strain evidence="2">cv. B73</strain>
    </source>
</reference>
<proteinExistence type="predicted"/>
<dbReference type="Gramene" id="Zm00001eb134860_T001">
    <property type="protein sequence ID" value="Zm00001eb134860_P001"/>
    <property type="gene ID" value="Zm00001eb134860"/>
</dbReference>
<reference evidence="2" key="3">
    <citation type="submission" date="2021-05" db="UniProtKB">
        <authorList>
            <consortium name="EnsemblPlants"/>
        </authorList>
    </citation>
    <scope>IDENTIFICATION</scope>
    <source>
        <strain evidence="2">cv. B73</strain>
    </source>
</reference>
<dbReference type="Proteomes" id="UP000007305">
    <property type="component" value="Chromosome 3"/>
</dbReference>
<evidence type="ECO:0000313" key="3">
    <source>
        <dbReference type="Proteomes" id="UP000007305"/>
    </source>
</evidence>
<accession>A0A804N4Q1</accession>
<organism evidence="2 3">
    <name type="scientific">Zea mays</name>
    <name type="common">Maize</name>
    <dbReference type="NCBI Taxonomy" id="4577"/>
    <lineage>
        <taxon>Eukaryota</taxon>
        <taxon>Viridiplantae</taxon>
        <taxon>Streptophyta</taxon>
        <taxon>Embryophyta</taxon>
        <taxon>Tracheophyta</taxon>
        <taxon>Spermatophyta</taxon>
        <taxon>Magnoliopsida</taxon>
        <taxon>Liliopsida</taxon>
        <taxon>Poales</taxon>
        <taxon>Poaceae</taxon>
        <taxon>PACMAD clade</taxon>
        <taxon>Panicoideae</taxon>
        <taxon>Andropogonodae</taxon>
        <taxon>Andropogoneae</taxon>
        <taxon>Tripsacinae</taxon>
        <taxon>Zea</taxon>
    </lineage>
</organism>
<evidence type="ECO:0000313" key="2">
    <source>
        <dbReference type="EnsemblPlants" id="Zm00001eb134860_P001"/>
    </source>
</evidence>
<feature type="region of interest" description="Disordered" evidence="1">
    <location>
        <begin position="1"/>
        <end position="22"/>
    </location>
</feature>
<protein>
    <submittedName>
        <fullName evidence="2">Uncharacterized protein</fullName>
    </submittedName>
</protein>
<sequence>MDMGQLQHATSSSSGSGSHGRGTRCSVVCGVLLPADFFAAVIPVLVVQLDSEPTYSYETASGFYLHCEDPRCRKLKI</sequence>
<dbReference type="EnsemblPlants" id="Zm00001eb134860_T001">
    <property type="protein sequence ID" value="Zm00001eb134860_P001"/>
    <property type="gene ID" value="Zm00001eb134860"/>
</dbReference>
<name>A0A804N4Q1_MAIZE</name>
<reference evidence="3" key="1">
    <citation type="submission" date="2015-12" db="EMBL/GenBank/DDBJ databases">
        <title>Update maize B73 reference genome by single molecule sequencing technologies.</title>
        <authorList>
            <consortium name="Maize Genome Sequencing Project"/>
            <person name="Ware D."/>
        </authorList>
    </citation>
    <scope>NUCLEOTIDE SEQUENCE [LARGE SCALE GENOMIC DNA]</scope>
    <source>
        <strain evidence="3">cv. B73</strain>
    </source>
</reference>
<evidence type="ECO:0000256" key="1">
    <source>
        <dbReference type="SAM" id="MobiDB-lite"/>
    </source>
</evidence>
<keyword evidence="3" id="KW-1185">Reference proteome</keyword>
<dbReference type="AlphaFoldDB" id="A0A804N4Q1"/>